<evidence type="ECO:0000313" key="11">
    <source>
        <dbReference type="Proteomes" id="UP000559598"/>
    </source>
</evidence>
<gene>
    <name evidence="10" type="ORF">GGR02_003246</name>
</gene>
<proteinExistence type="inferred from homology"/>
<sequence length="440" mass="47416">MHETVTTVSNVQYYLAIAIFLATYAIIISEKINRAVIALLGAAAMVIFGIVDLHKAFTHHIEWGTITLLIGMMILVHITSKSGFFQYVAIKAAKAAKGQPLRILIILSLLTAVLSAFLDNVTTVLLIVPVTFSITRILHVNPVPYLISEVLFSNIGGTATLIGDPPNIMIGSANKHLDFNDFLINLAPIVIVIMLVTTVIIALIYRRHLTSDAKLIEQLMSLNEKDYIKDPVLLKKSVSVLALTILGFILHSVIHVDAAVIALTGATILMVIGVHEHEVEDVFASVEWVTIFFFAGLFTLVGGLVDIGLIKSLAEKALDVTGGNISVASYFILWVSGIASATIDNIPFVATMIPLIKDMAVGMGLSPDSPQIDVLWWALALGACLGGNGTLIGASANVIVAGLASREGHGFSYMDFLKIGAPLTLVALLLSHFYLFFRYL</sequence>
<feature type="transmembrane region" description="Helical" evidence="8">
    <location>
        <begin position="35"/>
        <end position="51"/>
    </location>
</feature>
<feature type="domain" description="Citrate transporter-like" evidence="9">
    <location>
        <begin position="24"/>
        <end position="382"/>
    </location>
</feature>
<feature type="transmembrane region" description="Helical" evidence="8">
    <location>
        <begin position="331"/>
        <end position="356"/>
    </location>
</feature>
<dbReference type="RefSeq" id="WP_183185910.1">
    <property type="nucleotide sequence ID" value="NZ_BMNP01000031.1"/>
</dbReference>
<evidence type="ECO:0000256" key="2">
    <source>
        <dbReference type="ARBA" id="ARBA00009843"/>
    </source>
</evidence>
<evidence type="ECO:0000256" key="4">
    <source>
        <dbReference type="ARBA" id="ARBA00022475"/>
    </source>
</evidence>
<protein>
    <submittedName>
        <fullName evidence="10">Na+/H+ antiporter NhaD/arsenite permease-like protein</fullName>
    </submittedName>
</protein>
<reference evidence="10 11" key="1">
    <citation type="submission" date="2020-08" db="EMBL/GenBank/DDBJ databases">
        <title>Genomic Encyclopedia of Type Strains, Phase IV (KMG-IV): sequencing the most valuable type-strain genomes for metagenomic binning, comparative biology and taxonomic classification.</title>
        <authorList>
            <person name="Goeker M."/>
        </authorList>
    </citation>
    <scope>NUCLEOTIDE SEQUENCE [LARGE SCALE GENOMIC DNA]</scope>
    <source>
        <strain evidence="10 11">DSM 17075</strain>
    </source>
</reference>
<dbReference type="AlphaFoldDB" id="A0A840DV42"/>
<accession>A0A840DV42</accession>
<dbReference type="EMBL" id="JACIDE010000032">
    <property type="protein sequence ID" value="MBB4075412.1"/>
    <property type="molecule type" value="Genomic_DNA"/>
</dbReference>
<dbReference type="InterPro" id="IPR004680">
    <property type="entry name" value="Cit_transptr-like_dom"/>
</dbReference>
<comment type="similarity">
    <text evidence="2">Belongs to the CitM (TC 2.A.11) transporter family.</text>
</comment>
<dbReference type="PANTHER" id="PTHR43568">
    <property type="entry name" value="P PROTEIN"/>
    <property type="match status" value="1"/>
</dbReference>
<feature type="transmembrane region" description="Helical" evidence="8">
    <location>
        <begin position="63"/>
        <end position="80"/>
    </location>
</feature>
<feature type="transmembrane region" description="Helical" evidence="8">
    <location>
        <begin position="291"/>
        <end position="310"/>
    </location>
</feature>
<dbReference type="InterPro" id="IPR000802">
    <property type="entry name" value="Arsenical_pump_ArsB"/>
</dbReference>
<evidence type="ECO:0000259" key="9">
    <source>
        <dbReference type="Pfam" id="PF03600"/>
    </source>
</evidence>
<keyword evidence="11" id="KW-1185">Reference proteome</keyword>
<evidence type="ECO:0000256" key="5">
    <source>
        <dbReference type="ARBA" id="ARBA00022692"/>
    </source>
</evidence>
<dbReference type="PANTHER" id="PTHR43568:SF1">
    <property type="entry name" value="P PROTEIN"/>
    <property type="match status" value="1"/>
</dbReference>
<keyword evidence="3" id="KW-0813">Transport</keyword>
<dbReference type="InterPro" id="IPR051475">
    <property type="entry name" value="Diverse_Ion_Transporter"/>
</dbReference>
<evidence type="ECO:0000256" key="8">
    <source>
        <dbReference type="SAM" id="Phobius"/>
    </source>
</evidence>
<dbReference type="GO" id="GO:0015105">
    <property type="term" value="F:arsenite transmembrane transporter activity"/>
    <property type="evidence" value="ECO:0007669"/>
    <property type="project" value="InterPro"/>
</dbReference>
<feature type="transmembrane region" description="Helical" evidence="8">
    <location>
        <begin position="376"/>
        <end position="404"/>
    </location>
</feature>
<evidence type="ECO:0000256" key="7">
    <source>
        <dbReference type="ARBA" id="ARBA00023136"/>
    </source>
</evidence>
<keyword evidence="7 8" id="KW-0472">Membrane</keyword>
<keyword evidence="5 8" id="KW-0812">Transmembrane</keyword>
<evidence type="ECO:0000256" key="6">
    <source>
        <dbReference type="ARBA" id="ARBA00022989"/>
    </source>
</evidence>
<feature type="transmembrane region" description="Helical" evidence="8">
    <location>
        <begin position="12"/>
        <end position="28"/>
    </location>
</feature>
<dbReference type="Pfam" id="PF03600">
    <property type="entry name" value="CitMHS"/>
    <property type="match status" value="1"/>
</dbReference>
<dbReference type="CDD" id="cd01116">
    <property type="entry name" value="P_permease"/>
    <property type="match status" value="1"/>
</dbReference>
<dbReference type="Proteomes" id="UP000559598">
    <property type="component" value="Unassembled WGS sequence"/>
</dbReference>
<evidence type="ECO:0000313" key="10">
    <source>
        <dbReference type="EMBL" id="MBB4075412.1"/>
    </source>
</evidence>
<keyword evidence="6 8" id="KW-1133">Transmembrane helix</keyword>
<keyword evidence="4" id="KW-1003">Cell membrane</keyword>
<feature type="transmembrane region" description="Helical" evidence="8">
    <location>
        <begin position="238"/>
        <end position="271"/>
    </location>
</feature>
<evidence type="ECO:0000256" key="3">
    <source>
        <dbReference type="ARBA" id="ARBA00022448"/>
    </source>
</evidence>
<dbReference type="PRINTS" id="PR00758">
    <property type="entry name" value="ARSENICPUMP"/>
</dbReference>
<feature type="transmembrane region" description="Helical" evidence="8">
    <location>
        <begin position="101"/>
        <end position="118"/>
    </location>
</feature>
<name>A0A840DV42_9BACL</name>
<organism evidence="10 11">
    <name type="scientific">Anoxybacteroides voinovskiense</name>
    <dbReference type="NCBI Taxonomy" id="230470"/>
    <lineage>
        <taxon>Bacteria</taxon>
        <taxon>Bacillati</taxon>
        <taxon>Bacillota</taxon>
        <taxon>Bacilli</taxon>
        <taxon>Bacillales</taxon>
        <taxon>Anoxybacillaceae</taxon>
        <taxon>Anoxybacteroides</taxon>
    </lineage>
</organism>
<feature type="transmembrane region" description="Helical" evidence="8">
    <location>
        <begin position="182"/>
        <end position="205"/>
    </location>
</feature>
<comment type="subcellular location">
    <subcellularLocation>
        <location evidence="1">Cell membrane</location>
        <topology evidence="1">Multi-pass membrane protein</topology>
    </subcellularLocation>
</comment>
<comment type="caution">
    <text evidence="10">The sequence shown here is derived from an EMBL/GenBank/DDBJ whole genome shotgun (WGS) entry which is preliminary data.</text>
</comment>
<dbReference type="GO" id="GO:0005886">
    <property type="term" value="C:plasma membrane"/>
    <property type="evidence" value="ECO:0007669"/>
    <property type="project" value="UniProtKB-SubCell"/>
</dbReference>
<evidence type="ECO:0000256" key="1">
    <source>
        <dbReference type="ARBA" id="ARBA00004651"/>
    </source>
</evidence>
<feature type="transmembrane region" description="Helical" evidence="8">
    <location>
        <begin position="416"/>
        <end position="437"/>
    </location>
</feature>